<keyword evidence="1 3" id="KW-0853">WD repeat</keyword>
<feature type="repeat" description="WD" evidence="3">
    <location>
        <begin position="102"/>
        <end position="137"/>
    </location>
</feature>
<dbReference type="PRINTS" id="PR00320">
    <property type="entry name" value="GPROTEINBRPT"/>
</dbReference>
<dbReference type="SUPFAM" id="SSF50978">
    <property type="entry name" value="WD40 repeat-like"/>
    <property type="match status" value="1"/>
</dbReference>
<evidence type="ECO:0000256" key="1">
    <source>
        <dbReference type="ARBA" id="ARBA00022574"/>
    </source>
</evidence>
<protein>
    <recommendedName>
        <fullName evidence="4">Heterokaryon incompatibility domain-containing protein</fullName>
    </recommendedName>
</protein>
<dbReference type="InterPro" id="IPR011990">
    <property type="entry name" value="TPR-like_helical_dom_sf"/>
</dbReference>
<dbReference type="Pfam" id="PF06985">
    <property type="entry name" value="HET"/>
    <property type="match status" value="1"/>
</dbReference>
<dbReference type="PANTHER" id="PTHR19879">
    <property type="entry name" value="TRANSCRIPTION INITIATION FACTOR TFIID"/>
    <property type="match status" value="1"/>
</dbReference>
<feature type="repeat" description="WD" evidence="3">
    <location>
        <begin position="234"/>
        <end position="275"/>
    </location>
</feature>
<proteinExistence type="predicted"/>
<dbReference type="RefSeq" id="XP_041164322.1">
    <property type="nucleotide sequence ID" value="XM_041295927.1"/>
</dbReference>
<dbReference type="InterPro" id="IPR036322">
    <property type="entry name" value="WD40_repeat_dom_sf"/>
</dbReference>
<evidence type="ECO:0000313" key="5">
    <source>
        <dbReference type="EMBL" id="KAG1800336.1"/>
    </source>
</evidence>
<dbReference type="InterPro" id="IPR020472">
    <property type="entry name" value="WD40_PAC1"/>
</dbReference>
<dbReference type="Gene3D" id="1.25.40.10">
    <property type="entry name" value="Tetratricopeptide repeat domain"/>
    <property type="match status" value="2"/>
</dbReference>
<dbReference type="SUPFAM" id="SSF48452">
    <property type="entry name" value="TPR-like"/>
    <property type="match status" value="2"/>
</dbReference>
<reference evidence="5" key="1">
    <citation type="journal article" date="2020" name="New Phytol.">
        <title>Comparative genomics reveals dynamic genome evolution in host specialist ectomycorrhizal fungi.</title>
        <authorList>
            <person name="Lofgren L.A."/>
            <person name="Nguyen N.H."/>
            <person name="Vilgalys R."/>
            <person name="Ruytinx J."/>
            <person name="Liao H.L."/>
            <person name="Branco S."/>
            <person name="Kuo A."/>
            <person name="LaButti K."/>
            <person name="Lipzen A."/>
            <person name="Andreopoulos W."/>
            <person name="Pangilinan J."/>
            <person name="Riley R."/>
            <person name="Hundley H."/>
            <person name="Na H."/>
            <person name="Barry K."/>
            <person name="Grigoriev I.V."/>
            <person name="Stajich J.E."/>
            <person name="Kennedy P.G."/>
        </authorList>
    </citation>
    <scope>NUCLEOTIDE SEQUENCE</scope>
    <source>
        <strain evidence="5">S12</strain>
    </source>
</reference>
<dbReference type="AlphaFoldDB" id="A0A9P7DQ86"/>
<dbReference type="InterPro" id="IPR019775">
    <property type="entry name" value="WD40_repeat_CS"/>
</dbReference>
<keyword evidence="2" id="KW-0677">Repeat</keyword>
<accession>A0A9P7DQ86</accession>
<name>A0A9P7DQ86_9AGAM</name>
<dbReference type="PANTHER" id="PTHR19879:SF9">
    <property type="entry name" value="TRANSCRIPTION INITIATION FACTOR TFIID SUBUNIT 5"/>
    <property type="match status" value="1"/>
</dbReference>
<dbReference type="PROSITE" id="PS50294">
    <property type="entry name" value="WD_REPEATS_REGION"/>
    <property type="match status" value="4"/>
</dbReference>
<dbReference type="SMART" id="SM00320">
    <property type="entry name" value="WD40"/>
    <property type="match status" value="8"/>
</dbReference>
<comment type="caution">
    <text evidence="5">The sequence shown here is derived from an EMBL/GenBank/DDBJ whole genome shotgun (WGS) entry which is preliminary data.</text>
</comment>
<dbReference type="InterPro" id="IPR015943">
    <property type="entry name" value="WD40/YVTN_repeat-like_dom_sf"/>
</dbReference>
<evidence type="ECO:0000256" key="3">
    <source>
        <dbReference type="PROSITE-ProRule" id="PRU00221"/>
    </source>
</evidence>
<feature type="repeat" description="WD" evidence="3">
    <location>
        <begin position="18"/>
        <end position="59"/>
    </location>
</feature>
<dbReference type="CDD" id="cd00200">
    <property type="entry name" value="WD40"/>
    <property type="match status" value="1"/>
</dbReference>
<gene>
    <name evidence="5" type="ORF">HD556DRAFT_1028617</name>
</gene>
<organism evidence="5 6">
    <name type="scientific">Suillus plorans</name>
    <dbReference type="NCBI Taxonomy" id="116603"/>
    <lineage>
        <taxon>Eukaryota</taxon>
        <taxon>Fungi</taxon>
        <taxon>Dikarya</taxon>
        <taxon>Basidiomycota</taxon>
        <taxon>Agaricomycotina</taxon>
        <taxon>Agaricomycetes</taxon>
        <taxon>Agaricomycetidae</taxon>
        <taxon>Boletales</taxon>
        <taxon>Suillineae</taxon>
        <taxon>Suillaceae</taxon>
        <taxon>Suillus</taxon>
    </lineage>
</organism>
<dbReference type="EMBL" id="JABBWE010000009">
    <property type="protein sequence ID" value="KAG1800336.1"/>
    <property type="molecule type" value="Genomic_DNA"/>
</dbReference>
<evidence type="ECO:0000313" key="6">
    <source>
        <dbReference type="Proteomes" id="UP000719766"/>
    </source>
</evidence>
<feature type="repeat" description="WD" evidence="3">
    <location>
        <begin position="275"/>
        <end position="306"/>
    </location>
</feature>
<dbReference type="OrthoDB" id="2423701at2759"/>
<dbReference type="GeneID" id="64589691"/>
<evidence type="ECO:0000259" key="4">
    <source>
        <dbReference type="Pfam" id="PF06985"/>
    </source>
</evidence>
<sequence length="1273" mass="142733">MAEAEKPPIRITTTTQTFKGHRDSIFGVAVFPDRRRMVTASYDKKLRLWDLENGVVLKIMEGNRSGIRELAVSKDGEWIASGNDGGEVIVWNKDGESLTQPIKVHSKAIGSLDFPPDSTFLASGSWDTTVELWNTKTWLVEGDPINCGSDVRCARYSPSGEYLAIATKNDIQIWNPHKRERLAKFQGHSAFNGAWNTSLVWTPDGKQLVSAGSASDPTIRIWDSATWQQVGEPCKGHPNFIFMIALNPTGTLLASASRDNQVRLWRLSDRQTIAIFKHSDEVYCVAFSEDGKYILSGGKDAIISKWAVPLVEDILKDQASDDAASRKDTLKEQVADNVQQSDCEILAINTTARNACITGDLPTADRLLTQEINADTKDYNSYANRSFVKARNSDWDRALDDALKSISIQPSLMGCISKGIALCGKRQFEDAMQAFDIAFMYVDADLNKTRLLLLIKAIALFNANQRDEAILRVQELATTRPNPNSLACGIVEAYLHVQLGMDALDDARHNEAADHFTAAVNTIGFPSMSAIHSRYDIFVVLFGWDLKSLWQTANQNWCNALLRAGRLPEAIEAYRYMMDRADEATKARCIDWSTAFKHDCSMLYPTTGATDLAAVGDDALAAGDYDRAIELYSAAIHLDLATDTIFAKRSKARSGKMLWDDALLDVEKVIELNPSSYFGYQLKHEVLHGAHRYDEAIEAFKIMLSKLEDAPDTETTNLRRQYASPSEAEGAIEDRIKAQLEDAPHRLINTSTGRLCNREVQINAFRMSAEYKELLSSTMKHADLQMERIRDVVAMYFRYVMLSHRWEGAEPSLHDIQNKVVYDLDPVGGIPKLQSFCKTARDMGYRWTWIDTCCIDQTNNVEVQQSVNSMFIWYRHSALTIIYLSDVPPSSQPGALASSVWNTRGWTVQEFLAPKFVLFYQKDWSLYLDDRSPNHKDSLEIMQEMGHATGIDAQSLVAFRPGMRDARVKLQWVSARVTTWQEDIAYSLFGIFGVNLPVIYGEKRQKALGRLLQEVVAQSGDISALDWVGQSSEFNSCLPADITSYKAPPYTLPSLSEDEIQRSISSLRHVAGVDFVMSIYTLLDDLNAPRFANCRLHLPCIAFRVTAVKRSRAQDQEIYEVKADGLHDLLITTKDKLTQFSSPRPTMQTFFLVRPWNRYLLELPDFAEPSGLAGLLDVDDDMQSEEDYWSAPGSPLQNSFSSGGFPEAQESVDPELSDRALRLTARLEQPFGAFLLAQQRGGEYKRIASDHDIIAQVTDLSSILDMVKTLEIL</sequence>
<dbReference type="InterPro" id="IPR001680">
    <property type="entry name" value="WD40_rpt"/>
</dbReference>
<dbReference type="PROSITE" id="PS50082">
    <property type="entry name" value="WD_REPEATS_2"/>
    <property type="match status" value="5"/>
</dbReference>
<dbReference type="Pfam" id="PF00400">
    <property type="entry name" value="WD40"/>
    <property type="match status" value="6"/>
</dbReference>
<dbReference type="InterPro" id="IPR010730">
    <property type="entry name" value="HET"/>
</dbReference>
<dbReference type="Proteomes" id="UP000719766">
    <property type="component" value="Unassembled WGS sequence"/>
</dbReference>
<dbReference type="PROSITE" id="PS00678">
    <property type="entry name" value="WD_REPEATS_1"/>
    <property type="match status" value="2"/>
</dbReference>
<feature type="domain" description="Heterokaryon incompatibility" evidence="4">
    <location>
        <begin position="799"/>
        <end position="887"/>
    </location>
</feature>
<dbReference type="Gene3D" id="2.130.10.10">
    <property type="entry name" value="YVTN repeat-like/Quinoprotein amine dehydrogenase"/>
    <property type="match status" value="3"/>
</dbReference>
<feature type="repeat" description="WD" evidence="3">
    <location>
        <begin position="60"/>
        <end position="92"/>
    </location>
</feature>
<keyword evidence="6" id="KW-1185">Reference proteome</keyword>
<evidence type="ECO:0000256" key="2">
    <source>
        <dbReference type="ARBA" id="ARBA00022737"/>
    </source>
</evidence>